<evidence type="ECO:0000256" key="1">
    <source>
        <dbReference type="SAM" id="MobiDB-lite"/>
    </source>
</evidence>
<organism evidence="3 4">
    <name type="scientific">Actinomyces bowdenii</name>
    <dbReference type="NCBI Taxonomy" id="131109"/>
    <lineage>
        <taxon>Bacteria</taxon>
        <taxon>Bacillati</taxon>
        <taxon>Actinomycetota</taxon>
        <taxon>Actinomycetes</taxon>
        <taxon>Actinomycetales</taxon>
        <taxon>Actinomycetaceae</taxon>
        <taxon>Actinomyces</taxon>
    </lineage>
</organism>
<evidence type="ECO:0000256" key="2">
    <source>
        <dbReference type="SAM" id="SignalP"/>
    </source>
</evidence>
<evidence type="ECO:0008006" key="5">
    <source>
        <dbReference type="Google" id="ProtNLM"/>
    </source>
</evidence>
<protein>
    <recommendedName>
        <fullName evidence="5">Nuclear transport factor 2 family protein</fullName>
    </recommendedName>
</protein>
<dbReference type="Proteomes" id="UP000572528">
    <property type="component" value="Unassembled WGS sequence"/>
</dbReference>
<evidence type="ECO:0000313" key="3">
    <source>
        <dbReference type="EMBL" id="NYS67974.1"/>
    </source>
</evidence>
<feature type="compositionally biased region" description="Polar residues" evidence="1">
    <location>
        <begin position="65"/>
        <end position="79"/>
    </location>
</feature>
<comment type="caution">
    <text evidence="3">The sequence shown here is derived from an EMBL/GenBank/DDBJ whole genome shotgun (WGS) entry which is preliminary data.</text>
</comment>
<feature type="chain" id="PRO_5033018099" description="Nuclear transport factor 2 family protein" evidence="2">
    <location>
        <begin position="27"/>
        <end position="233"/>
    </location>
</feature>
<feature type="signal peptide" evidence="2">
    <location>
        <begin position="1"/>
        <end position="26"/>
    </location>
</feature>
<proteinExistence type="predicted"/>
<feature type="region of interest" description="Disordered" evidence="1">
    <location>
        <begin position="26"/>
        <end position="79"/>
    </location>
</feature>
<dbReference type="EMBL" id="JACBXV010000001">
    <property type="protein sequence ID" value="NYS67974.1"/>
    <property type="molecule type" value="Genomic_DNA"/>
</dbReference>
<accession>A0A853EFN5</accession>
<sequence>MTASGTVRRSIAVGCALLIAAGGAAACSADGGSSTSQPTVPAFSPQASDPTASSGQEQAAPDASASASTQEVTAQSLSNEEIGYEVTSIPEDLSGKQEDALKAFVAYDQFTWNVWFTPAGTGPGTQGAEALAKGDELTFFQNNYAALEPGEHLSGPVHVAFLHVDVQDTYAPARAEVVACTDRRDVRSFNGAGQDVTDPARQGRYLHRYILDNSDGAWKMISSVFESENECTA</sequence>
<dbReference type="RefSeq" id="WP_179899318.1">
    <property type="nucleotide sequence ID" value="NZ_JACBXV010000001.1"/>
</dbReference>
<feature type="compositionally biased region" description="Polar residues" evidence="1">
    <location>
        <begin position="34"/>
        <end position="57"/>
    </location>
</feature>
<keyword evidence="2" id="KW-0732">Signal</keyword>
<evidence type="ECO:0000313" key="4">
    <source>
        <dbReference type="Proteomes" id="UP000572528"/>
    </source>
</evidence>
<reference evidence="3 4" key="1">
    <citation type="submission" date="2020-07" db="EMBL/GenBank/DDBJ databases">
        <title>MOT database genomes.</title>
        <authorList>
            <person name="Joseph S."/>
            <person name="Aduse-Opoku J."/>
            <person name="Hashim A."/>
            <person name="Wade W."/>
            <person name="Curtis M."/>
        </authorList>
    </citation>
    <scope>NUCLEOTIDE SEQUENCE [LARGE SCALE GENOMIC DNA]</scope>
    <source>
        <strain evidence="3 4">WMus004</strain>
    </source>
</reference>
<name>A0A853EFN5_9ACTO</name>
<dbReference type="AlphaFoldDB" id="A0A853EFN5"/>
<gene>
    <name evidence="3" type="ORF">HZZ05_00170</name>
</gene>